<dbReference type="Proteomes" id="UP000275385">
    <property type="component" value="Unassembled WGS sequence"/>
</dbReference>
<feature type="compositionally biased region" description="Basic residues" evidence="1">
    <location>
        <begin position="110"/>
        <end position="121"/>
    </location>
</feature>
<keyword evidence="3" id="KW-1185">Reference proteome</keyword>
<dbReference type="AlphaFoldDB" id="A0A420YK23"/>
<feature type="region of interest" description="Disordered" evidence="1">
    <location>
        <begin position="99"/>
        <end position="174"/>
    </location>
</feature>
<evidence type="ECO:0000313" key="3">
    <source>
        <dbReference type="Proteomes" id="UP000275385"/>
    </source>
</evidence>
<name>A0A420YK23_9PEZI</name>
<reference evidence="2 3" key="1">
    <citation type="submission" date="2018-08" db="EMBL/GenBank/DDBJ databases">
        <title>Draft genome of the lignicolous fungus Coniochaeta pulveracea.</title>
        <authorList>
            <person name="Borstlap C.J."/>
            <person name="De Witt R.N."/>
            <person name="Botha A."/>
            <person name="Volschenk H."/>
        </authorList>
    </citation>
    <scope>NUCLEOTIDE SEQUENCE [LARGE SCALE GENOMIC DNA]</scope>
    <source>
        <strain evidence="2 3">CAB683</strain>
    </source>
</reference>
<proteinExistence type="predicted"/>
<dbReference type="EMBL" id="QVQW01000005">
    <property type="protein sequence ID" value="RKU48238.1"/>
    <property type="molecule type" value="Genomic_DNA"/>
</dbReference>
<sequence length="307" mass="34842">MDNLGPQYGLSGPRLQPGGLLRQQIWQHPHCWSSPEDSRPRCSVEGLKKTLQIISDHLALPVTDHNYTEPTTYATVYRYQELDQHGTVRNKSAIMSIQDTPRKMVAGARRMSRRLTCRKRPRAETRDEAQPSEGQQEDQRAEKVVLQQPNDAREDNPQHSSNERNTDPDSGIVPFPSFPDWVTELQLLAQYRENERWERELQEVVARAYHVEHAAPNRGSCCRVLTPGGWVWATWNGAYYLPLKHVASGEYLFPPARAEDSDATIVGNRELNGTREDQVQQIGARTENATSVEDTSRACPTMNSGTR</sequence>
<accession>A0A420YK23</accession>
<gene>
    <name evidence="2" type="ORF">DL546_004334</name>
</gene>
<comment type="caution">
    <text evidence="2">The sequence shown here is derived from an EMBL/GenBank/DDBJ whole genome shotgun (WGS) entry which is preliminary data.</text>
</comment>
<feature type="region of interest" description="Disordered" evidence="1">
    <location>
        <begin position="287"/>
        <end position="307"/>
    </location>
</feature>
<organism evidence="2 3">
    <name type="scientific">Coniochaeta pulveracea</name>
    <dbReference type="NCBI Taxonomy" id="177199"/>
    <lineage>
        <taxon>Eukaryota</taxon>
        <taxon>Fungi</taxon>
        <taxon>Dikarya</taxon>
        <taxon>Ascomycota</taxon>
        <taxon>Pezizomycotina</taxon>
        <taxon>Sordariomycetes</taxon>
        <taxon>Sordariomycetidae</taxon>
        <taxon>Coniochaetales</taxon>
        <taxon>Coniochaetaceae</taxon>
        <taxon>Coniochaeta</taxon>
    </lineage>
</organism>
<evidence type="ECO:0000256" key="1">
    <source>
        <dbReference type="SAM" id="MobiDB-lite"/>
    </source>
</evidence>
<feature type="compositionally biased region" description="Basic and acidic residues" evidence="1">
    <location>
        <begin position="151"/>
        <end position="167"/>
    </location>
</feature>
<protein>
    <submittedName>
        <fullName evidence="2">Uncharacterized protein</fullName>
    </submittedName>
</protein>
<evidence type="ECO:0000313" key="2">
    <source>
        <dbReference type="EMBL" id="RKU48238.1"/>
    </source>
</evidence>